<sequence>MKTSTIAFLAAAGAATAAVLATDPCNMSAIQGSLLANGTTWHDSCAAATGLDVFMLSSLPTKAEAMNFSQSRGCVDYINQLNNKANQQIQCTLQVGDQTIVFAELLNDLATGQSSNKTKEATVGSDSMSGSVSLSSSDSASGSEATSESTSASESTSSSKSTSASSSSSGSNTSASADKQESSKNAATGSNAGVAVTASFSIAAAAATTVFAFAL</sequence>
<comment type="caution">
    <text evidence="8">The sequence shown here is derived from an EMBL/GenBank/DDBJ whole genome shotgun (WGS) entry which is preliminary data.</text>
</comment>
<organism evidence="8 9">
    <name type="scientific">Phytophthora lilii</name>
    <dbReference type="NCBI Taxonomy" id="2077276"/>
    <lineage>
        <taxon>Eukaryota</taxon>
        <taxon>Sar</taxon>
        <taxon>Stramenopiles</taxon>
        <taxon>Oomycota</taxon>
        <taxon>Peronosporomycetes</taxon>
        <taxon>Peronosporales</taxon>
        <taxon>Peronosporaceae</taxon>
        <taxon>Phytophthora</taxon>
    </lineage>
</organism>
<feature type="region of interest" description="Disordered" evidence="6">
    <location>
        <begin position="114"/>
        <end position="189"/>
    </location>
</feature>
<accession>A0A9W6TC50</accession>
<dbReference type="GO" id="GO:0052040">
    <property type="term" value="P:symbiont-mediated perturbation of host programmed cell death"/>
    <property type="evidence" value="ECO:0007669"/>
    <property type="project" value="UniProtKB-KW"/>
</dbReference>
<name>A0A9W6TC50_9STRA</name>
<feature type="chain" id="PRO_5040778601" evidence="7">
    <location>
        <begin position="22"/>
        <end position="215"/>
    </location>
</feature>
<evidence type="ECO:0000256" key="2">
    <source>
        <dbReference type="ARBA" id="ARBA00009544"/>
    </source>
</evidence>
<dbReference type="InterPro" id="IPR036470">
    <property type="entry name" value="Elicitin_sf"/>
</dbReference>
<comment type="similarity">
    <text evidence="2">Belongs to the elicitin family.</text>
</comment>
<keyword evidence="5" id="KW-1015">Disulfide bond</keyword>
<reference evidence="8" key="1">
    <citation type="submission" date="2023-04" db="EMBL/GenBank/DDBJ databases">
        <title>Phytophthora lilii NBRC 32176.</title>
        <authorList>
            <person name="Ichikawa N."/>
            <person name="Sato H."/>
            <person name="Tonouchi N."/>
        </authorList>
    </citation>
    <scope>NUCLEOTIDE SEQUENCE</scope>
    <source>
        <strain evidence="8">NBRC 32176</strain>
    </source>
</reference>
<comment type="subcellular location">
    <subcellularLocation>
        <location evidence="1">Secreted</location>
    </subcellularLocation>
</comment>
<proteinExistence type="inferred from homology"/>
<dbReference type="Gene3D" id="1.10.239.10">
    <property type="entry name" value="Elicitin domain"/>
    <property type="match status" value="1"/>
</dbReference>
<evidence type="ECO:0000256" key="1">
    <source>
        <dbReference type="ARBA" id="ARBA00004613"/>
    </source>
</evidence>
<dbReference type="EMBL" id="BSXW01000012">
    <property type="protein sequence ID" value="GMF09562.1"/>
    <property type="molecule type" value="Genomic_DNA"/>
</dbReference>
<keyword evidence="3" id="KW-0964">Secreted</keyword>
<dbReference type="AlphaFoldDB" id="A0A9W6TC50"/>
<evidence type="ECO:0000256" key="3">
    <source>
        <dbReference type="ARBA" id="ARBA00022525"/>
    </source>
</evidence>
<dbReference type="SUPFAM" id="SSF48647">
    <property type="entry name" value="Fungal elicitin"/>
    <property type="match status" value="1"/>
</dbReference>
<dbReference type="OrthoDB" id="127349at2759"/>
<evidence type="ECO:0000313" key="8">
    <source>
        <dbReference type="EMBL" id="GMF09562.1"/>
    </source>
</evidence>
<evidence type="ECO:0000313" key="9">
    <source>
        <dbReference type="Proteomes" id="UP001165083"/>
    </source>
</evidence>
<dbReference type="Proteomes" id="UP001165083">
    <property type="component" value="Unassembled WGS sequence"/>
</dbReference>
<feature type="signal peptide" evidence="7">
    <location>
        <begin position="1"/>
        <end position="21"/>
    </location>
</feature>
<keyword evidence="7" id="KW-0732">Signal</keyword>
<dbReference type="SMART" id="SM01187">
    <property type="entry name" value="Elicitin"/>
    <property type="match status" value="1"/>
</dbReference>
<gene>
    <name evidence="8" type="ORF">Plil01_000045500</name>
</gene>
<protein>
    <submittedName>
        <fullName evidence="8">Unnamed protein product</fullName>
    </submittedName>
</protein>
<evidence type="ECO:0000256" key="5">
    <source>
        <dbReference type="ARBA" id="ARBA00023157"/>
    </source>
</evidence>
<keyword evidence="4" id="KW-0928">Hypersensitive response elicitation</keyword>
<feature type="compositionally biased region" description="Low complexity" evidence="6">
    <location>
        <begin position="125"/>
        <end position="177"/>
    </location>
</feature>
<evidence type="ECO:0000256" key="7">
    <source>
        <dbReference type="SAM" id="SignalP"/>
    </source>
</evidence>
<evidence type="ECO:0000256" key="4">
    <source>
        <dbReference type="ARBA" id="ARBA00022978"/>
    </source>
</evidence>
<dbReference type="Pfam" id="PF00964">
    <property type="entry name" value="Elicitin"/>
    <property type="match status" value="1"/>
</dbReference>
<dbReference type="InterPro" id="IPR002200">
    <property type="entry name" value="Elicitin"/>
</dbReference>
<evidence type="ECO:0000256" key="6">
    <source>
        <dbReference type="SAM" id="MobiDB-lite"/>
    </source>
</evidence>
<keyword evidence="9" id="KW-1185">Reference proteome</keyword>
<dbReference type="GO" id="GO:0005576">
    <property type="term" value="C:extracellular region"/>
    <property type="evidence" value="ECO:0007669"/>
    <property type="project" value="UniProtKB-SubCell"/>
</dbReference>